<dbReference type="AlphaFoldDB" id="A0A1F4VL64"/>
<reference evidence="2 3" key="1">
    <citation type="journal article" date="2016" name="Nat. Commun.">
        <title>Thousands of microbial genomes shed light on interconnected biogeochemical processes in an aquifer system.</title>
        <authorList>
            <person name="Anantharaman K."/>
            <person name="Brown C.T."/>
            <person name="Hug L.A."/>
            <person name="Sharon I."/>
            <person name="Castelle C.J."/>
            <person name="Probst A.J."/>
            <person name="Thomas B.C."/>
            <person name="Singh A."/>
            <person name="Wilkins M.J."/>
            <person name="Karaoz U."/>
            <person name="Brodie E.L."/>
            <person name="Williams K.H."/>
            <person name="Hubbard S.S."/>
            <person name="Banfield J.F."/>
        </authorList>
    </citation>
    <scope>NUCLEOTIDE SEQUENCE [LARGE SCALE GENOMIC DNA]</scope>
</reference>
<comment type="caution">
    <text evidence="2">The sequence shown here is derived from an EMBL/GenBank/DDBJ whole genome shotgun (WGS) entry which is preliminary data.</text>
</comment>
<name>A0A1F4VL64_UNCKA</name>
<feature type="transmembrane region" description="Helical" evidence="1">
    <location>
        <begin position="378"/>
        <end position="396"/>
    </location>
</feature>
<protein>
    <recommendedName>
        <fullName evidence="4">Glycosyltransferase RgtA/B/C/D-like domain-containing protein</fullName>
    </recommendedName>
</protein>
<evidence type="ECO:0008006" key="4">
    <source>
        <dbReference type="Google" id="ProtNLM"/>
    </source>
</evidence>
<feature type="transmembrane region" description="Helical" evidence="1">
    <location>
        <begin position="274"/>
        <end position="293"/>
    </location>
</feature>
<sequence length="517" mass="60885">MYVIGPLEDQTVGLVWSQISDKLFGSSLINGIPVYTRLFHELISPWSSSQPVFSFLVSILFTILGKNGYNILLLVALTLNLLFSYLYFKKFRFGFFYSIFYSFSSYTWIHLTHLALMQIWLFPLFLILLEKFKTNTLTIIKMALFITLALLISNYLGFFILMVFFFDCISEKLTTVYVKKYIQVILLSALFTIFAILPFIKLNYFSTYNDRVIKQRSSNQMEDFLIFSSKPWHFFLPSTKNPIYGNSVHSLRLYLENVRFILIFDQYFDREHNASFFGFSFLLTLAFLISSLIYKHKSTKIVSKYLIVSALILLFMMPPYILIRGIKFYTPGYVMYTIFPMFRSLSRLSIVLLLYLLTIFGTILDYNYVLFSDRIRKLTKLFIPIIFIFTLFEVFVPQSVRKMDIPPNIYTYIGNNTQRIEKIAVYPYNKTNEAVFWIPVYKRELVNPRGYEFSNYSSETFTKSIPTEKGLKTLNEMGINYLVIFKTENEESLKFLFNSQKLSLVKDFGDSRLYLVR</sequence>
<feature type="transmembrane region" description="Helical" evidence="1">
    <location>
        <begin position="344"/>
        <end position="366"/>
    </location>
</feature>
<dbReference type="EMBL" id="MEVN01000001">
    <property type="protein sequence ID" value="OGC57921.1"/>
    <property type="molecule type" value="Genomic_DNA"/>
</dbReference>
<feature type="transmembrane region" description="Helical" evidence="1">
    <location>
        <begin position="305"/>
        <end position="323"/>
    </location>
</feature>
<accession>A0A1F4VL64</accession>
<feature type="transmembrane region" description="Helical" evidence="1">
    <location>
        <begin position="43"/>
        <end position="64"/>
    </location>
</feature>
<keyword evidence="1" id="KW-1133">Transmembrane helix</keyword>
<proteinExistence type="predicted"/>
<feature type="transmembrane region" description="Helical" evidence="1">
    <location>
        <begin position="71"/>
        <end position="88"/>
    </location>
</feature>
<feature type="transmembrane region" description="Helical" evidence="1">
    <location>
        <begin position="142"/>
        <end position="166"/>
    </location>
</feature>
<keyword evidence="1" id="KW-0472">Membrane</keyword>
<feature type="transmembrane region" description="Helical" evidence="1">
    <location>
        <begin position="108"/>
        <end position="130"/>
    </location>
</feature>
<keyword evidence="1" id="KW-0812">Transmembrane</keyword>
<evidence type="ECO:0000313" key="2">
    <source>
        <dbReference type="EMBL" id="OGC57921.1"/>
    </source>
</evidence>
<organism evidence="2 3">
    <name type="scientific">candidate division WWE3 bacterium RIFCSPLOWO2_12_FULL_36_10</name>
    <dbReference type="NCBI Taxonomy" id="1802630"/>
    <lineage>
        <taxon>Bacteria</taxon>
        <taxon>Katanobacteria</taxon>
    </lineage>
</organism>
<evidence type="ECO:0000256" key="1">
    <source>
        <dbReference type="SAM" id="Phobius"/>
    </source>
</evidence>
<evidence type="ECO:0000313" key="3">
    <source>
        <dbReference type="Proteomes" id="UP000177763"/>
    </source>
</evidence>
<gene>
    <name evidence="2" type="ORF">A3H26_00635</name>
</gene>
<feature type="transmembrane region" description="Helical" evidence="1">
    <location>
        <begin position="181"/>
        <end position="200"/>
    </location>
</feature>
<dbReference type="Proteomes" id="UP000177763">
    <property type="component" value="Unassembled WGS sequence"/>
</dbReference>